<dbReference type="InterPro" id="IPR036257">
    <property type="entry name" value="Cyt_c_oxidase_su2_TM_sf"/>
</dbReference>
<evidence type="ECO:0000256" key="18">
    <source>
        <dbReference type="RuleBase" id="RU000456"/>
    </source>
</evidence>
<comment type="similarity">
    <text evidence="3 18">Belongs to the cytochrome c oxidase subunit 2 family.</text>
</comment>
<feature type="transmembrane region" description="Helical" evidence="20">
    <location>
        <begin position="30"/>
        <end position="51"/>
    </location>
</feature>
<comment type="cofactor">
    <cofactor evidence="19">
        <name>Cu cation</name>
        <dbReference type="ChEBI" id="CHEBI:23378"/>
    </cofactor>
    <text evidence="19">Binds a copper A center.</text>
</comment>
<dbReference type="EC" id="7.1.1.9" evidence="19"/>
<dbReference type="InterPro" id="IPR045187">
    <property type="entry name" value="CcO_II"/>
</dbReference>
<evidence type="ECO:0000256" key="19">
    <source>
        <dbReference type="RuleBase" id="RU004024"/>
    </source>
</evidence>
<keyword evidence="4 18" id="KW-0813">Transport</keyword>
<evidence type="ECO:0000256" key="11">
    <source>
        <dbReference type="ARBA" id="ARBA00022989"/>
    </source>
</evidence>
<keyword evidence="9" id="KW-1278">Translocase</keyword>
<dbReference type="SUPFAM" id="SSF81464">
    <property type="entry name" value="Cytochrome c oxidase subunit II-like, transmembrane region"/>
    <property type="match status" value="1"/>
</dbReference>
<dbReference type="PANTHER" id="PTHR22888">
    <property type="entry name" value="CYTOCHROME C OXIDASE, SUBUNIT II"/>
    <property type="match status" value="1"/>
</dbReference>
<proteinExistence type="inferred from homology"/>
<dbReference type="InterPro" id="IPR011759">
    <property type="entry name" value="Cyt_c_oxidase_su2_TM_dom"/>
</dbReference>
<reference evidence="24 25" key="1">
    <citation type="submission" date="2024-02" db="EMBL/GenBank/DDBJ databases">
        <title>New thermophilic sulfur-oxidizing bacteria from a hot springs of the Uzon caldera (Kamchatka, Russia).</title>
        <authorList>
            <person name="Dukat A.M."/>
            <person name="Elcheninov A.G."/>
            <person name="Frolov E.N."/>
        </authorList>
    </citation>
    <scope>NUCLEOTIDE SEQUENCE [LARGE SCALE GENOMIC DNA]</scope>
    <source>
        <strain evidence="24 25">AK1</strain>
    </source>
</reference>
<dbReference type="PROSITE" id="PS51007">
    <property type="entry name" value="CYTC"/>
    <property type="match status" value="1"/>
</dbReference>
<dbReference type="CDD" id="cd13912">
    <property type="entry name" value="CcO_II_C"/>
    <property type="match status" value="1"/>
</dbReference>
<dbReference type="Gene3D" id="1.10.287.90">
    <property type="match status" value="1"/>
</dbReference>
<feature type="domain" description="Cytochrome oxidase subunit II copper A binding" evidence="21">
    <location>
        <begin position="101"/>
        <end position="238"/>
    </location>
</feature>
<comment type="caution">
    <text evidence="24">The sequence shown here is derived from an EMBL/GenBank/DDBJ whole genome shotgun (WGS) entry which is preliminary data.</text>
</comment>
<evidence type="ECO:0000256" key="15">
    <source>
        <dbReference type="ARBA" id="ARBA00024688"/>
    </source>
</evidence>
<evidence type="ECO:0000256" key="2">
    <source>
        <dbReference type="ARBA" id="ARBA00004418"/>
    </source>
</evidence>
<evidence type="ECO:0000256" key="13">
    <source>
        <dbReference type="ARBA" id="ARBA00023008"/>
    </source>
</evidence>
<evidence type="ECO:0000256" key="8">
    <source>
        <dbReference type="ARBA" id="ARBA00022723"/>
    </source>
</evidence>
<protein>
    <recommendedName>
        <fullName evidence="19">Cytochrome c oxidase subunit 2</fullName>
        <ecNumber evidence="19">7.1.1.9</ecNumber>
    </recommendedName>
</protein>
<comment type="subcellular location">
    <subcellularLocation>
        <location evidence="18">Cell membrane</location>
        <topology evidence="18">Multi-pass membrane protein</topology>
    </subcellularLocation>
    <subcellularLocation>
        <location evidence="1">Membrane</location>
        <topology evidence="1">Multi-pass membrane protein</topology>
    </subcellularLocation>
    <subcellularLocation>
        <location evidence="2">Periplasm</location>
    </subcellularLocation>
</comment>
<evidence type="ECO:0000256" key="16">
    <source>
        <dbReference type="ARBA" id="ARBA00047816"/>
    </source>
</evidence>
<dbReference type="Proteomes" id="UP001482231">
    <property type="component" value="Unassembled WGS sequence"/>
</dbReference>
<evidence type="ECO:0000313" key="25">
    <source>
        <dbReference type="Proteomes" id="UP001482231"/>
    </source>
</evidence>
<feature type="transmembrane region" description="Helical" evidence="20">
    <location>
        <begin position="72"/>
        <end position="90"/>
    </location>
</feature>
<gene>
    <name evidence="24" type="primary">coxB</name>
    <name evidence="24" type="ORF">V6E02_07265</name>
</gene>
<comment type="catalytic activity">
    <reaction evidence="16 19">
        <text>4 Fe(II)-[cytochrome c] + O2 + 8 H(+)(in) = 4 Fe(III)-[cytochrome c] + 2 H2O + 4 H(+)(out)</text>
        <dbReference type="Rhea" id="RHEA:11436"/>
        <dbReference type="Rhea" id="RHEA-COMP:10350"/>
        <dbReference type="Rhea" id="RHEA-COMP:14399"/>
        <dbReference type="ChEBI" id="CHEBI:15377"/>
        <dbReference type="ChEBI" id="CHEBI:15378"/>
        <dbReference type="ChEBI" id="CHEBI:15379"/>
        <dbReference type="ChEBI" id="CHEBI:29033"/>
        <dbReference type="ChEBI" id="CHEBI:29034"/>
        <dbReference type="EC" id="7.1.1.9"/>
    </reaction>
</comment>
<dbReference type="SUPFAM" id="SSF49503">
    <property type="entry name" value="Cupredoxins"/>
    <property type="match status" value="1"/>
</dbReference>
<dbReference type="PROSITE" id="PS50999">
    <property type="entry name" value="COX2_TM"/>
    <property type="match status" value="1"/>
</dbReference>
<dbReference type="SUPFAM" id="SSF46626">
    <property type="entry name" value="Cytochrome c"/>
    <property type="match status" value="1"/>
</dbReference>
<feature type="domain" description="Cytochrome c" evidence="23">
    <location>
        <begin position="258"/>
        <end position="338"/>
    </location>
</feature>
<accession>A0ABV0EEN5</accession>
<sequence length="356" mass="39248">MAAAWAAESKFNLPTPQSQVAREIYDLHMLILWVCVGIFIVVFGAMFYSIWKHRKSVGHQPAHFHENTKLEVVWTIIPFMILVGMAIPSTKTILNMRDASNSDMTVKVTGYQWKWEYEYPAEGIRFLSTLSTPRDEIENRAAKGEHYLLEVDNPLVVPAGKKVRLLLTANDVIHSWWVPAFGIKQDAIPGYVKDAWFKADNPGVYRGVCAELCGKDHGFMPIVVEVKTQEEYDKWVLAQRAAKAAAVADASKTYTLDELKAKGEAVYKTHCAACHQADGKGLPPAFPALAGSKIATGDKAAHLDIVMNGKANTAMAAFGKQLSDVELAAVITYERNAFGNATGDVVQPADIKALRK</sequence>
<organism evidence="24 25">
    <name type="scientific">Thiobacter aerophilum</name>
    <dbReference type="NCBI Taxonomy" id="3121275"/>
    <lineage>
        <taxon>Bacteria</taxon>
        <taxon>Pseudomonadati</taxon>
        <taxon>Pseudomonadota</taxon>
        <taxon>Betaproteobacteria</taxon>
        <taxon>Burkholderiales</taxon>
        <taxon>Thiobacteraceae</taxon>
        <taxon>Thiobacter</taxon>
    </lineage>
</organism>
<evidence type="ECO:0000256" key="7">
    <source>
        <dbReference type="ARBA" id="ARBA00022692"/>
    </source>
</evidence>
<keyword evidence="8 17" id="KW-0479">Metal-binding</keyword>
<keyword evidence="5 17" id="KW-0349">Heme</keyword>
<dbReference type="NCBIfam" id="TIGR02866">
    <property type="entry name" value="CoxB"/>
    <property type="match status" value="1"/>
</dbReference>
<evidence type="ECO:0000256" key="1">
    <source>
        <dbReference type="ARBA" id="ARBA00004141"/>
    </source>
</evidence>
<evidence type="ECO:0000256" key="12">
    <source>
        <dbReference type="ARBA" id="ARBA00023004"/>
    </source>
</evidence>
<dbReference type="Pfam" id="PF13442">
    <property type="entry name" value="Cytochrome_CBB3"/>
    <property type="match status" value="1"/>
</dbReference>
<keyword evidence="10 18" id="KW-0249">Electron transport</keyword>
<evidence type="ECO:0000259" key="23">
    <source>
        <dbReference type="PROSITE" id="PS51007"/>
    </source>
</evidence>
<evidence type="ECO:0000256" key="6">
    <source>
        <dbReference type="ARBA" id="ARBA00022660"/>
    </source>
</evidence>
<dbReference type="PANTHER" id="PTHR22888:SF9">
    <property type="entry name" value="CYTOCHROME C OXIDASE SUBUNIT 2"/>
    <property type="match status" value="1"/>
</dbReference>
<evidence type="ECO:0000256" key="9">
    <source>
        <dbReference type="ARBA" id="ARBA00022967"/>
    </source>
</evidence>
<keyword evidence="6 18" id="KW-0679">Respiratory chain</keyword>
<dbReference type="Gene3D" id="2.60.40.420">
    <property type="entry name" value="Cupredoxins - blue copper proteins"/>
    <property type="match status" value="1"/>
</dbReference>
<keyword evidence="25" id="KW-1185">Reference proteome</keyword>
<dbReference type="InterPro" id="IPR014222">
    <property type="entry name" value="Cyt_c_oxidase_su2"/>
</dbReference>
<dbReference type="InterPro" id="IPR001505">
    <property type="entry name" value="Copper_CuA"/>
</dbReference>
<dbReference type="InterPro" id="IPR009056">
    <property type="entry name" value="Cyt_c-like_dom"/>
</dbReference>
<evidence type="ECO:0000256" key="4">
    <source>
        <dbReference type="ARBA" id="ARBA00022448"/>
    </source>
</evidence>
<dbReference type="Gene3D" id="1.10.760.10">
    <property type="entry name" value="Cytochrome c-like domain"/>
    <property type="match status" value="1"/>
</dbReference>
<keyword evidence="11 20" id="KW-1133">Transmembrane helix</keyword>
<evidence type="ECO:0000256" key="5">
    <source>
        <dbReference type="ARBA" id="ARBA00022617"/>
    </source>
</evidence>
<evidence type="ECO:0000256" key="3">
    <source>
        <dbReference type="ARBA" id="ARBA00007866"/>
    </source>
</evidence>
<dbReference type="PROSITE" id="PS00078">
    <property type="entry name" value="COX2"/>
    <property type="match status" value="1"/>
</dbReference>
<dbReference type="PRINTS" id="PR01166">
    <property type="entry name" value="CYCOXIDASEII"/>
</dbReference>
<evidence type="ECO:0000259" key="21">
    <source>
        <dbReference type="PROSITE" id="PS50857"/>
    </source>
</evidence>
<keyword evidence="13 19" id="KW-0186">Copper</keyword>
<dbReference type="PROSITE" id="PS50857">
    <property type="entry name" value="COX2_CUA"/>
    <property type="match status" value="1"/>
</dbReference>
<dbReference type="InterPro" id="IPR008972">
    <property type="entry name" value="Cupredoxin"/>
</dbReference>
<keyword evidence="7 18" id="KW-0812">Transmembrane</keyword>
<feature type="domain" description="Cytochrome oxidase subunit II transmembrane region profile" evidence="22">
    <location>
        <begin position="5"/>
        <end position="100"/>
    </location>
</feature>
<comment type="function">
    <text evidence="15 19">Subunits I and II form the functional core of the enzyme complex. Electrons originating in cytochrome c are transferred via heme a and Cu(A) to the binuclear center formed by heme a3 and Cu(B).</text>
</comment>
<dbReference type="EMBL" id="JBAJEX010000004">
    <property type="protein sequence ID" value="MEO1767006.1"/>
    <property type="molecule type" value="Genomic_DNA"/>
</dbReference>
<evidence type="ECO:0000256" key="14">
    <source>
        <dbReference type="ARBA" id="ARBA00023136"/>
    </source>
</evidence>
<dbReference type="Pfam" id="PF00116">
    <property type="entry name" value="COX2"/>
    <property type="match status" value="1"/>
</dbReference>
<name>A0ABV0EEN5_9BURK</name>
<evidence type="ECO:0000259" key="22">
    <source>
        <dbReference type="PROSITE" id="PS50999"/>
    </source>
</evidence>
<dbReference type="InterPro" id="IPR034210">
    <property type="entry name" value="CcO_II_C"/>
</dbReference>
<evidence type="ECO:0000256" key="20">
    <source>
        <dbReference type="SAM" id="Phobius"/>
    </source>
</evidence>
<dbReference type="InterPro" id="IPR036909">
    <property type="entry name" value="Cyt_c-like_dom_sf"/>
</dbReference>
<keyword evidence="14 20" id="KW-0472">Membrane</keyword>
<evidence type="ECO:0000313" key="24">
    <source>
        <dbReference type="EMBL" id="MEO1767006.1"/>
    </source>
</evidence>
<dbReference type="InterPro" id="IPR002429">
    <property type="entry name" value="CcO_II-like_C"/>
</dbReference>
<evidence type="ECO:0000256" key="17">
    <source>
        <dbReference type="PROSITE-ProRule" id="PRU00433"/>
    </source>
</evidence>
<dbReference type="Pfam" id="PF02790">
    <property type="entry name" value="COX2_TM"/>
    <property type="match status" value="1"/>
</dbReference>
<keyword evidence="12 17" id="KW-0408">Iron</keyword>
<evidence type="ECO:0000256" key="10">
    <source>
        <dbReference type="ARBA" id="ARBA00022982"/>
    </source>
</evidence>